<dbReference type="InterPro" id="IPR017927">
    <property type="entry name" value="FAD-bd_FR_type"/>
</dbReference>
<evidence type="ECO:0000256" key="8">
    <source>
        <dbReference type="SAM" id="Phobius"/>
    </source>
</evidence>
<dbReference type="Pfam" id="PF01794">
    <property type="entry name" value="Ferric_reduct"/>
    <property type="match status" value="1"/>
</dbReference>
<feature type="transmembrane region" description="Helical" evidence="8">
    <location>
        <begin position="29"/>
        <end position="49"/>
    </location>
</feature>
<evidence type="ECO:0000259" key="9">
    <source>
        <dbReference type="PROSITE" id="PS51384"/>
    </source>
</evidence>
<dbReference type="STRING" id="133381.A0A2T9ZC24"/>
<name>A0A2T9ZC24_9FUNG</name>
<dbReference type="Gene3D" id="3.40.50.80">
    <property type="entry name" value="Nucleotide-binding domain of ferredoxin-NADP reductase (FNR) module"/>
    <property type="match status" value="1"/>
</dbReference>
<keyword evidence="5" id="KW-0560">Oxidoreductase</keyword>
<dbReference type="InterPro" id="IPR013121">
    <property type="entry name" value="Fe_red_NAD-bd_6"/>
</dbReference>
<dbReference type="SFLD" id="SFLDS00052">
    <property type="entry name" value="Ferric_Reductase_Domain"/>
    <property type="match status" value="1"/>
</dbReference>
<comment type="subcellular location">
    <subcellularLocation>
        <location evidence="1">Membrane</location>
        <topology evidence="1">Multi-pass membrane protein</topology>
    </subcellularLocation>
</comment>
<evidence type="ECO:0000313" key="11">
    <source>
        <dbReference type="Proteomes" id="UP000245609"/>
    </source>
</evidence>
<keyword evidence="2 8" id="KW-0812">Transmembrane</keyword>
<feature type="domain" description="FAD-binding FR-type" evidence="9">
    <location>
        <begin position="248"/>
        <end position="355"/>
    </location>
</feature>
<evidence type="ECO:0000256" key="4">
    <source>
        <dbReference type="ARBA" id="ARBA00022989"/>
    </source>
</evidence>
<sequence length="575" mass="66360">MRLYESKTPVQRTEKNGPFNAWLYCKGKIHLWTATWVLLNICLSIYFVLKYKNSPDFTNTRALFGWSFIVARSAAGMIHVCTIFNLLPLCKVILTKLRNTFLGKILPFDSGISFHKLVGIETVFFSLLHTFAHYFNYYKAYKVLNPGKSIFYVLLVSGPSWTGHIMLVCLFLIMIPALDFYRRKNYNTFWYLHQSFFIYFFMFSIHGSFCLIKAPSPPYCRPHSSFWKYYFFSGILYVLELVLREFSSKNQKNTITKVILHPSQVIEIQMQKNAIGSYKPGQYVLINVPIVSVTEWHPFTLTSSPQEDFLSIHVRIVGDWTKKLSKVLGAHNLDLEIPENIPMPLDSHNSHFSRSSFSSKRKSRYLDISNVALPDLHVNGPIGSPAQDFSQFNTVVLIAGGIGVTPFASILKSLWFQFRFTPSVTPKPRKVYFIWSLKDTTASEWFQYLLMAIEEEDHNPPLGRGSFENIPLSEKAIDISIYITKKFQTKEINNLVLHSHNINSDTITNLRSQTFYGRPNFPTIFSNISRNHPDETIGVFFCGPKIMGKTIESSAYEITVDNAFKARFKYHEEFF</sequence>
<gene>
    <name evidence="10" type="ORF">BB560_003408</name>
</gene>
<accession>A0A2T9ZC24</accession>
<dbReference type="InterPro" id="IPR000778">
    <property type="entry name" value="Cyt_b245_heavy_chain"/>
</dbReference>
<dbReference type="SFLD" id="SFLDG01168">
    <property type="entry name" value="Ferric_reductase_subgroup_(FRE"/>
    <property type="match status" value="1"/>
</dbReference>
<organism evidence="10 11">
    <name type="scientific">Smittium megazygosporum</name>
    <dbReference type="NCBI Taxonomy" id="133381"/>
    <lineage>
        <taxon>Eukaryota</taxon>
        <taxon>Fungi</taxon>
        <taxon>Fungi incertae sedis</taxon>
        <taxon>Zoopagomycota</taxon>
        <taxon>Kickxellomycotina</taxon>
        <taxon>Harpellomycetes</taxon>
        <taxon>Harpellales</taxon>
        <taxon>Legeriomycetaceae</taxon>
        <taxon>Smittium</taxon>
    </lineage>
</organism>
<keyword evidence="6" id="KW-0406">Ion transport</keyword>
<feature type="transmembrane region" description="Helical" evidence="8">
    <location>
        <begin position="69"/>
        <end position="94"/>
    </location>
</feature>
<dbReference type="OrthoDB" id="167398at2759"/>
<feature type="transmembrane region" description="Helical" evidence="8">
    <location>
        <begin position="196"/>
        <end position="214"/>
    </location>
</feature>
<dbReference type="GO" id="GO:0043020">
    <property type="term" value="C:NADPH oxidase complex"/>
    <property type="evidence" value="ECO:0007669"/>
    <property type="project" value="TreeGrafter"/>
</dbReference>
<feature type="transmembrane region" description="Helical" evidence="8">
    <location>
        <begin position="150"/>
        <end position="175"/>
    </location>
</feature>
<evidence type="ECO:0000256" key="1">
    <source>
        <dbReference type="ARBA" id="ARBA00004141"/>
    </source>
</evidence>
<dbReference type="Pfam" id="PF08022">
    <property type="entry name" value="FAD_binding_8"/>
    <property type="match status" value="1"/>
</dbReference>
<dbReference type="InterPro" id="IPR039261">
    <property type="entry name" value="FNR_nucleotide-bd"/>
</dbReference>
<feature type="transmembrane region" description="Helical" evidence="8">
    <location>
        <begin position="226"/>
        <end position="243"/>
    </location>
</feature>
<evidence type="ECO:0000256" key="2">
    <source>
        <dbReference type="ARBA" id="ARBA00022692"/>
    </source>
</evidence>
<dbReference type="GO" id="GO:0042554">
    <property type="term" value="P:superoxide anion generation"/>
    <property type="evidence" value="ECO:0007669"/>
    <property type="project" value="TreeGrafter"/>
</dbReference>
<dbReference type="SFLD" id="SFLDG01169">
    <property type="entry name" value="NADPH_oxidase_subgroup_(NOX)"/>
    <property type="match status" value="1"/>
</dbReference>
<dbReference type="PROSITE" id="PS51384">
    <property type="entry name" value="FAD_FR"/>
    <property type="match status" value="1"/>
</dbReference>
<dbReference type="GO" id="GO:0016175">
    <property type="term" value="F:superoxide-generating NAD(P)H oxidase activity"/>
    <property type="evidence" value="ECO:0007669"/>
    <property type="project" value="TreeGrafter"/>
</dbReference>
<dbReference type="EMBL" id="MBFS01000588">
    <property type="protein sequence ID" value="PVV02148.1"/>
    <property type="molecule type" value="Genomic_DNA"/>
</dbReference>
<dbReference type="InterPro" id="IPR013130">
    <property type="entry name" value="Fe3_Rdtase_TM_dom"/>
</dbReference>
<dbReference type="InterPro" id="IPR017938">
    <property type="entry name" value="Riboflavin_synthase-like_b-brl"/>
</dbReference>
<keyword evidence="6" id="KW-0813">Transport</keyword>
<dbReference type="InterPro" id="IPR050369">
    <property type="entry name" value="RBOH/FRE"/>
</dbReference>
<dbReference type="SUPFAM" id="SSF63380">
    <property type="entry name" value="Riboflavin synthase domain-like"/>
    <property type="match status" value="1"/>
</dbReference>
<comment type="caution">
    <text evidence="10">The sequence shown here is derived from an EMBL/GenBank/DDBJ whole genome shotgun (WGS) entry which is preliminary data.</text>
</comment>
<dbReference type="Proteomes" id="UP000245609">
    <property type="component" value="Unassembled WGS sequence"/>
</dbReference>
<evidence type="ECO:0000256" key="5">
    <source>
        <dbReference type="ARBA" id="ARBA00023002"/>
    </source>
</evidence>
<dbReference type="GO" id="GO:0006811">
    <property type="term" value="P:monoatomic ion transport"/>
    <property type="evidence" value="ECO:0007669"/>
    <property type="project" value="UniProtKB-KW"/>
</dbReference>
<dbReference type="PANTHER" id="PTHR11972">
    <property type="entry name" value="NADPH OXIDASE"/>
    <property type="match status" value="1"/>
</dbReference>
<keyword evidence="4 8" id="KW-1133">Transmembrane helix</keyword>
<feature type="transmembrane region" description="Helical" evidence="8">
    <location>
        <begin position="114"/>
        <end position="135"/>
    </location>
</feature>
<dbReference type="CDD" id="cd06186">
    <property type="entry name" value="NOX_Duox_like_FAD_NADP"/>
    <property type="match status" value="1"/>
</dbReference>
<keyword evidence="3" id="KW-0249">Electron transport</keyword>
<keyword evidence="7 8" id="KW-0472">Membrane</keyword>
<proteinExistence type="predicted"/>
<dbReference type="GO" id="GO:0006952">
    <property type="term" value="P:defense response"/>
    <property type="evidence" value="ECO:0007669"/>
    <property type="project" value="TreeGrafter"/>
</dbReference>
<evidence type="ECO:0000256" key="6">
    <source>
        <dbReference type="ARBA" id="ARBA00023065"/>
    </source>
</evidence>
<dbReference type="AlphaFoldDB" id="A0A2T9ZC24"/>
<dbReference type="PRINTS" id="PR00466">
    <property type="entry name" value="GP91PHOX"/>
</dbReference>
<dbReference type="PANTHER" id="PTHR11972:SF153">
    <property type="entry name" value="SUPEROXIDE-GENERATING NADPH OXIDASE HEAVY CHAIN SUBUNIT A"/>
    <property type="match status" value="1"/>
</dbReference>
<dbReference type="InterPro" id="IPR013112">
    <property type="entry name" value="FAD-bd_8"/>
</dbReference>
<evidence type="ECO:0000313" key="10">
    <source>
        <dbReference type="EMBL" id="PVV02148.1"/>
    </source>
</evidence>
<dbReference type="Pfam" id="PF08030">
    <property type="entry name" value="NAD_binding_6"/>
    <property type="match status" value="1"/>
</dbReference>
<reference evidence="10 11" key="1">
    <citation type="journal article" date="2018" name="MBio">
        <title>Comparative Genomics Reveals the Core Gene Toolbox for the Fungus-Insect Symbiosis.</title>
        <authorList>
            <person name="Wang Y."/>
            <person name="Stata M."/>
            <person name="Wang W."/>
            <person name="Stajich J.E."/>
            <person name="White M.M."/>
            <person name="Moncalvo J.M."/>
        </authorList>
    </citation>
    <scope>NUCLEOTIDE SEQUENCE [LARGE SCALE GENOMIC DNA]</scope>
    <source>
        <strain evidence="10 11">SC-DP-2</strain>
    </source>
</reference>
<dbReference type="Gene3D" id="2.40.30.10">
    <property type="entry name" value="Translation factors"/>
    <property type="match status" value="1"/>
</dbReference>
<evidence type="ECO:0000256" key="3">
    <source>
        <dbReference type="ARBA" id="ARBA00022982"/>
    </source>
</evidence>
<dbReference type="SUPFAM" id="SSF52343">
    <property type="entry name" value="Ferredoxin reductase-like, C-terminal NADP-linked domain"/>
    <property type="match status" value="1"/>
</dbReference>
<protein>
    <recommendedName>
        <fullName evidence="9">FAD-binding FR-type domain-containing protein</fullName>
    </recommendedName>
</protein>
<evidence type="ECO:0000256" key="7">
    <source>
        <dbReference type="ARBA" id="ARBA00023136"/>
    </source>
</evidence>
<keyword evidence="11" id="KW-1185">Reference proteome</keyword>